<reference evidence="4" key="1">
    <citation type="journal article" date="2023" name="Mar. Drugs">
        <title>Gemmata algarum, a Novel Planctomycete Isolated from an Algal Mat, Displays Antimicrobial Activity.</title>
        <authorList>
            <person name="Kumar G."/>
            <person name="Kallscheuer N."/>
            <person name="Kashif M."/>
            <person name="Ahamad S."/>
            <person name="Jagadeeshwari U."/>
            <person name="Pannikurungottu S."/>
            <person name="Haufschild T."/>
            <person name="Kabuu M."/>
            <person name="Sasikala C."/>
            <person name="Jogler C."/>
            <person name="Ramana C."/>
        </authorList>
    </citation>
    <scope>NUCLEOTIDE SEQUENCE [LARGE SCALE GENOMIC DNA]</scope>
    <source>
        <strain evidence="4">JC673</strain>
    </source>
</reference>
<dbReference type="SUPFAM" id="SSF50494">
    <property type="entry name" value="Trypsin-like serine proteases"/>
    <property type="match status" value="1"/>
</dbReference>
<accession>A0ABU5EXI8</accession>
<dbReference type="InterPro" id="IPR036034">
    <property type="entry name" value="PDZ_sf"/>
</dbReference>
<dbReference type="PANTHER" id="PTHR22939">
    <property type="entry name" value="SERINE PROTEASE FAMILY S1C HTRA-RELATED"/>
    <property type="match status" value="1"/>
</dbReference>
<dbReference type="InterPro" id="IPR001940">
    <property type="entry name" value="Peptidase_S1C"/>
</dbReference>
<keyword evidence="4" id="KW-1185">Reference proteome</keyword>
<organism evidence="3 4">
    <name type="scientific">Gemmata algarum</name>
    <dbReference type="NCBI Taxonomy" id="2975278"/>
    <lineage>
        <taxon>Bacteria</taxon>
        <taxon>Pseudomonadati</taxon>
        <taxon>Planctomycetota</taxon>
        <taxon>Planctomycetia</taxon>
        <taxon>Gemmatales</taxon>
        <taxon>Gemmataceae</taxon>
        <taxon>Gemmata</taxon>
    </lineage>
</organism>
<keyword evidence="2" id="KW-0732">Signal</keyword>
<dbReference type="Proteomes" id="UP001272242">
    <property type="component" value="Unassembled WGS sequence"/>
</dbReference>
<dbReference type="Pfam" id="PF13365">
    <property type="entry name" value="Trypsin_2"/>
    <property type="match status" value="1"/>
</dbReference>
<dbReference type="InterPro" id="IPR009003">
    <property type="entry name" value="Peptidase_S1_PA"/>
</dbReference>
<comment type="caution">
    <text evidence="3">The sequence shown here is derived from an EMBL/GenBank/DDBJ whole genome shotgun (WGS) entry which is preliminary data.</text>
</comment>
<evidence type="ECO:0000313" key="4">
    <source>
        <dbReference type="Proteomes" id="UP001272242"/>
    </source>
</evidence>
<feature type="signal peptide" evidence="2">
    <location>
        <begin position="1"/>
        <end position="24"/>
    </location>
</feature>
<dbReference type="Gene3D" id="2.40.10.120">
    <property type="match status" value="1"/>
</dbReference>
<name>A0ABU5EXI8_9BACT</name>
<feature type="region of interest" description="Disordered" evidence="1">
    <location>
        <begin position="341"/>
        <end position="373"/>
    </location>
</feature>
<dbReference type="RefSeq" id="WP_320685291.1">
    <property type="nucleotide sequence ID" value="NZ_JAXBLV010000024.1"/>
</dbReference>
<evidence type="ECO:0000256" key="2">
    <source>
        <dbReference type="SAM" id="SignalP"/>
    </source>
</evidence>
<proteinExistence type="predicted"/>
<dbReference type="SUPFAM" id="SSF50156">
    <property type="entry name" value="PDZ domain-like"/>
    <property type="match status" value="1"/>
</dbReference>
<dbReference type="EMBL" id="JAXBLV010000024">
    <property type="protein sequence ID" value="MDY3558359.1"/>
    <property type="molecule type" value="Genomic_DNA"/>
</dbReference>
<dbReference type="Gene3D" id="2.30.42.10">
    <property type="match status" value="1"/>
</dbReference>
<gene>
    <name evidence="3" type="ORF">R5W23_005054</name>
</gene>
<sequence>MTRLLSALLTALAGAVVSVSVAPAAPVEVDRSVLDAQKQRIAAIKKVHPAVVAVCMPDGGGCGSGVLIDPEGYALTNFHVVQPTGPFPTAGLADGVLYQAVVCGIDKVGDVALIKLVPKEKGKPFPFVPLADSDKVKAGDWSLAMGNPFSLAMDFTPTVTYGIVSGVNRYQPPEGKGLLEYTDCIQIETSINPGNSGGPLFNMNGELIGINGRGSFEKRGRVNSGVGYAISINQIKNFMGHLRAGIDSDHATLGASVGSGSDEGQIPAMVVKQILEESDAARRGIENGDQLLDFGFGRPMTSVNAYKNALGIYPKEWRVPLTVRRNNTTQEYLVRLMGNQEKEREQPPGPGGPPMPPQPAPRPAAPAPKGGDAATAGMYVAKPGYSNWYFNALERDKVLAAFKKQAGDFSAVPNSLLIEGAFKMPDREGPMRAEVVEAKDGAKIALKLNIETTLEPLKQSDLTQQKMPLGSGGLMMALYHYHRFLALGEKGFEGLFAHGGNEPFYPYPVDGSVPKSLAALRVDCAVLLTKHGSVHGKWYFSLKDNTLLGLECYVAKDSKDGLEADPCELYFSGYKDFGGRKLPTRIEVRSSDKRYAVLEAAKWTLK</sequence>
<protein>
    <submittedName>
        <fullName evidence="3">Trypsin-like peptidase domain-containing protein</fullName>
    </submittedName>
</protein>
<feature type="chain" id="PRO_5046786657" evidence="2">
    <location>
        <begin position="25"/>
        <end position="606"/>
    </location>
</feature>
<dbReference type="PRINTS" id="PR00834">
    <property type="entry name" value="PROTEASES2C"/>
</dbReference>
<dbReference type="PANTHER" id="PTHR22939:SF129">
    <property type="entry name" value="SERINE PROTEASE HTRA2, MITOCHONDRIAL"/>
    <property type="match status" value="1"/>
</dbReference>
<evidence type="ECO:0000313" key="3">
    <source>
        <dbReference type="EMBL" id="MDY3558359.1"/>
    </source>
</evidence>
<feature type="compositionally biased region" description="Pro residues" evidence="1">
    <location>
        <begin position="347"/>
        <end position="366"/>
    </location>
</feature>
<evidence type="ECO:0000256" key="1">
    <source>
        <dbReference type="SAM" id="MobiDB-lite"/>
    </source>
</evidence>